<accession>A0A7J9FF29</accession>
<keyword evidence="2" id="KW-0472">Membrane</keyword>
<comment type="caution">
    <text evidence="3">The sequence shown here is derived from an EMBL/GenBank/DDBJ whole genome shotgun (WGS) entry which is preliminary data.</text>
</comment>
<keyword evidence="2" id="KW-1133">Transmembrane helix</keyword>
<keyword evidence="2" id="KW-0812">Transmembrane</keyword>
<evidence type="ECO:0000256" key="2">
    <source>
        <dbReference type="SAM" id="Phobius"/>
    </source>
</evidence>
<feature type="region of interest" description="Disordered" evidence="1">
    <location>
        <begin position="173"/>
        <end position="200"/>
    </location>
</feature>
<gene>
    <name evidence="3" type="ORF">Gotri_001443</name>
</gene>
<sequence>MESLDLNLIVVEKIGFKFWRLRTRYLGVPLVTKNLRLRSDGSTKGARLNWFGVCHPKAEGGLGLRDLLAWNKACIMKNLACINKGRFIVGYLGGAIYMFLRVQMYGRFNQLKATVGLGGSFLTAMDAKSWLLMIMLINGLLLWPNEAVSASHRKTIPSGRDFPYKFKSVSKRVATLSPPPSPKLRPHPSFQATPPPPISI</sequence>
<protein>
    <submittedName>
        <fullName evidence="3">Uncharacterized protein</fullName>
    </submittedName>
</protein>
<reference evidence="3 4" key="1">
    <citation type="journal article" date="2019" name="Genome Biol. Evol.">
        <title>Insights into the evolution of the New World diploid cottons (Gossypium, subgenus Houzingenia) based on genome sequencing.</title>
        <authorList>
            <person name="Grover C.E."/>
            <person name="Arick M.A. 2nd"/>
            <person name="Thrash A."/>
            <person name="Conover J.L."/>
            <person name="Sanders W.S."/>
            <person name="Peterson D.G."/>
            <person name="Frelichowski J.E."/>
            <person name="Scheffler J.A."/>
            <person name="Scheffler B.E."/>
            <person name="Wendel J.F."/>
        </authorList>
    </citation>
    <scope>NUCLEOTIDE SEQUENCE [LARGE SCALE GENOMIC DNA]</scope>
    <source>
        <strain evidence="3">8</strain>
        <tissue evidence="3">Leaf</tissue>
    </source>
</reference>
<evidence type="ECO:0000313" key="4">
    <source>
        <dbReference type="Proteomes" id="UP000593568"/>
    </source>
</evidence>
<evidence type="ECO:0000313" key="3">
    <source>
        <dbReference type="EMBL" id="MBA0783788.1"/>
    </source>
</evidence>
<feature type="transmembrane region" description="Helical" evidence="2">
    <location>
        <begin position="127"/>
        <end position="144"/>
    </location>
</feature>
<dbReference type="EMBL" id="JABEZW010000013">
    <property type="protein sequence ID" value="MBA0783788.1"/>
    <property type="molecule type" value="Genomic_DNA"/>
</dbReference>
<feature type="transmembrane region" description="Helical" evidence="2">
    <location>
        <begin position="87"/>
        <end position="107"/>
    </location>
</feature>
<dbReference type="Proteomes" id="UP000593568">
    <property type="component" value="Unassembled WGS sequence"/>
</dbReference>
<name>A0A7J9FF29_9ROSI</name>
<organism evidence="3 4">
    <name type="scientific">Gossypium trilobum</name>
    <dbReference type="NCBI Taxonomy" id="34281"/>
    <lineage>
        <taxon>Eukaryota</taxon>
        <taxon>Viridiplantae</taxon>
        <taxon>Streptophyta</taxon>
        <taxon>Embryophyta</taxon>
        <taxon>Tracheophyta</taxon>
        <taxon>Spermatophyta</taxon>
        <taxon>Magnoliopsida</taxon>
        <taxon>eudicotyledons</taxon>
        <taxon>Gunneridae</taxon>
        <taxon>Pentapetalae</taxon>
        <taxon>rosids</taxon>
        <taxon>malvids</taxon>
        <taxon>Malvales</taxon>
        <taxon>Malvaceae</taxon>
        <taxon>Malvoideae</taxon>
        <taxon>Gossypium</taxon>
    </lineage>
</organism>
<keyword evidence="4" id="KW-1185">Reference proteome</keyword>
<dbReference type="AlphaFoldDB" id="A0A7J9FF29"/>
<evidence type="ECO:0000256" key="1">
    <source>
        <dbReference type="SAM" id="MobiDB-lite"/>
    </source>
</evidence>
<proteinExistence type="predicted"/>